<feature type="transmembrane region" description="Helical" evidence="6">
    <location>
        <begin position="384"/>
        <end position="404"/>
    </location>
</feature>
<keyword evidence="2 6" id="KW-0812">Transmembrane</keyword>
<gene>
    <name evidence="9" type="ORF">BEMITA_LOCUS7317</name>
</gene>
<evidence type="ECO:0000256" key="4">
    <source>
        <dbReference type="ARBA" id="ARBA00023136"/>
    </source>
</evidence>
<dbReference type="Gene3D" id="3.40.30.10">
    <property type="entry name" value="Glutaredoxin"/>
    <property type="match status" value="2"/>
</dbReference>
<keyword evidence="7" id="KW-0732">Signal</keyword>
<organism evidence="9 10">
    <name type="scientific">Bemisia tabaci</name>
    <name type="common">Sweetpotato whitefly</name>
    <name type="synonym">Aleurodes tabaci</name>
    <dbReference type="NCBI Taxonomy" id="7038"/>
    <lineage>
        <taxon>Eukaryota</taxon>
        <taxon>Metazoa</taxon>
        <taxon>Ecdysozoa</taxon>
        <taxon>Arthropoda</taxon>
        <taxon>Hexapoda</taxon>
        <taxon>Insecta</taxon>
        <taxon>Pterygota</taxon>
        <taxon>Neoptera</taxon>
        <taxon>Paraneoptera</taxon>
        <taxon>Hemiptera</taxon>
        <taxon>Sternorrhyncha</taxon>
        <taxon>Aleyrodoidea</taxon>
        <taxon>Aleyrodidae</taxon>
        <taxon>Aleyrodinae</taxon>
        <taxon>Bemisia</taxon>
    </lineage>
</organism>
<dbReference type="PROSITE" id="PS51352">
    <property type="entry name" value="THIOREDOXIN_2"/>
    <property type="match status" value="1"/>
</dbReference>
<feature type="domain" description="Thioredoxin" evidence="8">
    <location>
        <begin position="8"/>
        <end position="128"/>
    </location>
</feature>
<feature type="signal peptide" evidence="7">
    <location>
        <begin position="1"/>
        <end position="23"/>
    </location>
</feature>
<name>A0A9P0G0I5_BEMTA</name>
<dbReference type="Pfam" id="PF00085">
    <property type="entry name" value="Thioredoxin"/>
    <property type="match status" value="1"/>
</dbReference>
<dbReference type="AlphaFoldDB" id="A0A9P0G0I5"/>
<comment type="function">
    <text evidence="5">Probable disulfide isomerase, which participates in the folding of proteins containing disulfide bonds. May act as a dithiol oxidase. Acts as a regulator of endoplasmic reticulum-mitochondria contact sites via its ability to regulate redox signals.</text>
</comment>
<dbReference type="PANTHER" id="PTHR46426:SF1">
    <property type="entry name" value="PROTEIN DISULFIDE-ISOMERASE TMX3"/>
    <property type="match status" value="1"/>
</dbReference>
<dbReference type="SUPFAM" id="SSF52833">
    <property type="entry name" value="Thioredoxin-like"/>
    <property type="match status" value="1"/>
</dbReference>
<evidence type="ECO:0000256" key="7">
    <source>
        <dbReference type="SAM" id="SignalP"/>
    </source>
</evidence>
<protein>
    <recommendedName>
        <fullName evidence="8">Thioredoxin domain-containing protein</fullName>
    </recommendedName>
</protein>
<dbReference type="CDD" id="cd02981">
    <property type="entry name" value="PDI_b_family"/>
    <property type="match status" value="1"/>
</dbReference>
<dbReference type="InterPro" id="IPR052250">
    <property type="entry name" value="PDI_TMX3"/>
</dbReference>
<reference evidence="9" key="1">
    <citation type="submission" date="2021-12" db="EMBL/GenBank/DDBJ databases">
        <authorList>
            <person name="King R."/>
        </authorList>
    </citation>
    <scope>NUCLEOTIDE SEQUENCE</scope>
</reference>
<evidence type="ECO:0000256" key="2">
    <source>
        <dbReference type="ARBA" id="ARBA00022692"/>
    </source>
</evidence>
<evidence type="ECO:0000256" key="6">
    <source>
        <dbReference type="SAM" id="Phobius"/>
    </source>
</evidence>
<dbReference type="GO" id="GO:0005789">
    <property type="term" value="C:endoplasmic reticulum membrane"/>
    <property type="evidence" value="ECO:0007669"/>
    <property type="project" value="UniProtKB-SubCell"/>
</dbReference>
<evidence type="ECO:0000313" key="9">
    <source>
        <dbReference type="EMBL" id="CAH0770454.1"/>
    </source>
</evidence>
<accession>A0A9P0G0I5</accession>
<dbReference type="InterPro" id="IPR013766">
    <property type="entry name" value="Thioredoxin_domain"/>
</dbReference>
<keyword evidence="4 6" id="KW-0472">Membrane</keyword>
<dbReference type="PANTHER" id="PTHR46426">
    <property type="entry name" value="PROTEIN DISULFIDE-ISOMERASE TMX3"/>
    <property type="match status" value="1"/>
</dbReference>
<evidence type="ECO:0000256" key="3">
    <source>
        <dbReference type="ARBA" id="ARBA00022989"/>
    </source>
</evidence>
<evidence type="ECO:0000256" key="1">
    <source>
        <dbReference type="ARBA" id="ARBA00004389"/>
    </source>
</evidence>
<dbReference type="InterPro" id="IPR017937">
    <property type="entry name" value="Thioredoxin_CS"/>
</dbReference>
<dbReference type="Pfam" id="PF13848">
    <property type="entry name" value="Thioredoxin_6"/>
    <property type="match status" value="1"/>
</dbReference>
<evidence type="ECO:0000256" key="5">
    <source>
        <dbReference type="ARBA" id="ARBA00045246"/>
    </source>
</evidence>
<dbReference type="InterPro" id="IPR036249">
    <property type="entry name" value="Thioredoxin-like_sf"/>
</dbReference>
<evidence type="ECO:0000313" key="10">
    <source>
        <dbReference type="Proteomes" id="UP001152759"/>
    </source>
</evidence>
<dbReference type="EMBL" id="OU963865">
    <property type="protein sequence ID" value="CAH0770454.1"/>
    <property type="molecule type" value="Genomic_DNA"/>
</dbReference>
<proteinExistence type="predicted"/>
<keyword evidence="10" id="KW-1185">Reference proteome</keyword>
<evidence type="ECO:0000259" key="8">
    <source>
        <dbReference type="PROSITE" id="PS51352"/>
    </source>
</evidence>
<feature type="chain" id="PRO_5040426422" description="Thioredoxin domain-containing protein" evidence="7">
    <location>
        <begin position="24"/>
        <end position="427"/>
    </location>
</feature>
<dbReference type="PROSITE" id="PS00194">
    <property type="entry name" value="THIOREDOXIN_1"/>
    <property type="match status" value="1"/>
</dbReference>
<comment type="subcellular location">
    <subcellularLocation>
        <location evidence="1">Endoplasmic reticulum membrane</location>
        <topology evidence="1">Single-pass membrane protein</topology>
    </subcellularLocation>
</comment>
<dbReference type="OrthoDB" id="10043029at2759"/>
<dbReference type="Proteomes" id="UP001152759">
    <property type="component" value="Chromosome 4"/>
</dbReference>
<keyword evidence="3 6" id="KW-1133">Transmembrane helix</keyword>
<sequence length="427" mass="49617">MNLKAFYLSFLLLVLSLILKCRSSRVIELSDRFLDVRKDADWLIMFYSPNCAHCKRLDPVWSHVAQGLHYTNIRVGKIDCSRFTKIAYEFGIAGFPTIMFLKGDAKQFVFNGDRTKDEIINFAHRVQGPPVKQITRPESLEALRSSENIFFLYAGSPESSLFELFYSTAERFQPHSFFYSTSLEIAENLFEARSNPVILVHKEKTPYIFNDWSENEDLNETLSNWVNHERFATFVKVTRGNFHQLMQIDKFLVIAVIHENKLEEIPPEMVEFRDMVESIIHNNRDRFHRRFQFGWTGSPDLANSIAMMELQLPHLIVVNASTNHHHIPQDEPQHLTPEAITLFLESIENQMAPAYGGDTFLVRLYRGYFEGRTAFREMWRGNPVLTAVLFGLPLGFLLLILYSVCCSDILDADEEEEEEENTHEKKE</sequence>